<accession>A0ACC0CJQ8</accession>
<dbReference type="EMBL" id="MU394428">
    <property type="protein sequence ID" value="KAI6080686.1"/>
    <property type="molecule type" value="Genomic_DNA"/>
</dbReference>
<protein>
    <submittedName>
        <fullName evidence="1">Uncharacterized protein</fullName>
    </submittedName>
</protein>
<sequence length="351" mass="38106">MSSKLVRGPDPDRGQSPANFRIVINILQLSLRTTNIHIDWIGVLRDLETVQGRLPTDEEIDEAKQRWATLCEERQWFVISNENESEAAARRIANTWTVQNQNAFFGVSLEDYNFLNTVLRNAGVLPDPILPHLLMTLDHKSEVVARERKRQVLKQKGWCQRKGGVPPPPTFPPATQTQGGNPVTGGGSGPVASQAGPGSAAWRGLAGASRARGTSAPPNIALQNSTHTSRDQGSQTITAAAITTGMGNMSIAATSSGPAPQPGAAQAGPQRQVPPGNIEDAYRRAIGVARDERQEISRRLQQARETGQDPTELEGLLNTRTAELDKLEADYAAFIDGVGHLRRFDKRPNLP</sequence>
<dbReference type="Proteomes" id="UP001497680">
    <property type="component" value="Unassembled WGS sequence"/>
</dbReference>
<proteinExistence type="predicted"/>
<gene>
    <name evidence="1" type="ORF">F4821DRAFT_251007</name>
</gene>
<evidence type="ECO:0000313" key="2">
    <source>
        <dbReference type="Proteomes" id="UP001497680"/>
    </source>
</evidence>
<comment type="caution">
    <text evidence="1">The sequence shown here is derived from an EMBL/GenBank/DDBJ whole genome shotgun (WGS) entry which is preliminary data.</text>
</comment>
<organism evidence="1 2">
    <name type="scientific">Hypoxylon rubiginosum</name>
    <dbReference type="NCBI Taxonomy" id="110542"/>
    <lineage>
        <taxon>Eukaryota</taxon>
        <taxon>Fungi</taxon>
        <taxon>Dikarya</taxon>
        <taxon>Ascomycota</taxon>
        <taxon>Pezizomycotina</taxon>
        <taxon>Sordariomycetes</taxon>
        <taxon>Xylariomycetidae</taxon>
        <taxon>Xylariales</taxon>
        <taxon>Hypoxylaceae</taxon>
        <taxon>Hypoxylon</taxon>
    </lineage>
</organism>
<evidence type="ECO:0000313" key="1">
    <source>
        <dbReference type="EMBL" id="KAI6080686.1"/>
    </source>
</evidence>
<name>A0ACC0CJQ8_9PEZI</name>
<keyword evidence="2" id="KW-1185">Reference proteome</keyword>
<reference evidence="1 2" key="1">
    <citation type="journal article" date="2022" name="New Phytol.">
        <title>Ecological generalism drives hyperdiversity of secondary metabolite gene clusters in xylarialean endophytes.</title>
        <authorList>
            <person name="Franco M.E.E."/>
            <person name="Wisecaver J.H."/>
            <person name="Arnold A.E."/>
            <person name="Ju Y.M."/>
            <person name="Slot J.C."/>
            <person name="Ahrendt S."/>
            <person name="Moore L.P."/>
            <person name="Eastman K.E."/>
            <person name="Scott K."/>
            <person name="Konkel Z."/>
            <person name="Mondo S.J."/>
            <person name="Kuo A."/>
            <person name="Hayes R.D."/>
            <person name="Haridas S."/>
            <person name="Andreopoulos B."/>
            <person name="Riley R."/>
            <person name="LaButti K."/>
            <person name="Pangilinan J."/>
            <person name="Lipzen A."/>
            <person name="Amirebrahimi M."/>
            <person name="Yan J."/>
            <person name="Adam C."/>
            <person name="Keymanesh K."/>
            <person name="Ng V."/>
            <person name="Louie K."/>
            <person name="Northen T."/>
            <person name="Drula E."/>
            <person name="Henrissat B."/>
            <person name="Hsieh H.M."/>
            <person name="Youens-Clark K."/>
            <person name="Lutzoni F."/>
            <person name="Miadlikowska J."/>
            <person name="Eastwood D.C."/>
            <person name="Hamelin R.C."/>
            <person name="Grigoriev I.V."/>
            <person name="U'Ren J.M."/>
        </authorList>
    </citation>
    <scope>NUCLEOTIDE SEQUENCE [LARGE SCALE GENOMIC DNA]</scope>
    <source>
        <strain evidence="1 2">ER1909</strain>
    </source>
</reference>